<gene>
    <name evidence="1" type="ORF">SAMEA4873563_00947</name>
</gene>
<dbReference type="AlphaFoldDB" id="A0A486UFT9"/>
<protein>
    <submittedName>
        <fullName evidence="1">Uncharacterized protein</fullName>
    </submittedName>
</protein>
<dbReference type="RefSeq" id="WP_114260033.1">
    <property type="nucleotide sequence ID" value="NZ_JAGYDS010000003.1"/>
</dbReference>
<name>A0A486UFT9_KLEPN</name>
<sequence>MRQIEDFLNFCEVRISGTLDRLGEVFFYSDNVVKTIFIRNSHLGIVDILIEESVLDTVDPNLLVGDEITCVIDIRRDSNSYYPQIWLREIL</sequence>
<dbReference type="EMBL" id="CAAHDH010000001">
    <property type="protein sequence ID" value="VGM37271.1"/>
    <property type="molecule type" value="Genomic_DNA"/>
</dbReference>
<reference evidence="1" key="1">
    <citation type="submission" date="2019-03" db="EMBL/GenBank/DDBJ databases">
        <authorList>
            <consortium name="Pathogen Informatics"/>
        </authorList>
    </citation>
    <scope>NUCLEOTIDE SEQUENCE</scope>
    <source>
        <strain evidence="1">5012STDY7626362</strain>
    </source>
</reference>
<evidence type="ECO:0000313" key="1">
    <source>
        <dbReference type="EMBL" id="VGM37271.1"/>
    </source>
</evidence>
<organism evidence="1">
    <name type="scientific">Klebsiella pneumoniae</name>
    <dbReference type="NCBI Taxonomy" id="573"/>
    <lineage>
        <taxon>Bacteria</taxon>
        <taxon>Pseudomonadati</taxon>
        <taxon>Pseudomonadota</taxon>
        <taxon>Gammaproteobacteria</taxon>
        <taxon>Enterobacterales</taxon>
        <taxon>Enterobacteriaceae</taxon>
        <taxon>Klebsiella/Raoultella group</taxon>
        <taxon>Klebsiella</taxon>
        <taxon>Klebsiella pneumoniae complex</taxon>
    </lineage>
</organism>
<accession>A0A486UFT9</accession>
<proteinExistence type="predicted"/>